<accession>A0A0L7L9G3</accession>
<evidence type="ECO:0000313" key="3">
    <source>
        <dbReference type="EMBL" id="KOB72117.1"/>
    </source>
</evidence>
<keyword evidence="1" id="KW-0378">Hydrolase</keyword>
<feature type="domain" description="UFSP1/2/DUB catalytic" evidence="2">
    <location>
        <begin position="1"/>
        <end position="79"/>
    </location>
</feature>
<dbReference type="GO" id="GO:0016787">
    <property type="term" value="F:hydrolase activity"/>
    <property type="evidence" value="ECO:0007669"/>
    <property type="project" value="UniProtKB-KW"/>
</dbReference>
<gene>
    <name evidence="3" type="ORF">OBRU01_12719</name>
</gene>
<sequence>MQMVLSSLLRDPALGGALRERARGGAGGVPSIPELQLLVETHVSCMTQGSEQLGCKLRDTRKWIGACEVATVLSSLRIRDLGMYLFNSKQVKPARMLKHTS</sequence>
<proteinExistence type="predicted"/>
<dbReference type="EMBL" id="JTDY01002100">
    <property type="protein sequence ID" value="KOB72117.1"/>
    <property type="molecule type" value="Genomic_DNA"/>
</dbReference>
<dbReference type="Proteomes" id="UP000037510">
    <property type="component" value="Unassembled WGS sequence"/>
</dbReference>
<evidence type="ECO:0000259" key="2">
    <source>
        <dbReference type="Pfam" id="PF07910"/>
    </source>
</evidence>
<dbReference type="AlphaFoldDB" id="A0A0L7L9G3"/>
<dbReference type="STRING" id="104452.A0A0L7L9G3"/>
<name>A0A0L7L9G3_OPEBR</name>
<reference evidence="3 4" key="1">
    <citation type="journal article" date="2015" name="Genome Biol. Evol.">
        <title>The genome of winter moth (Operophtera brumata) provides a genomic perspective on sexual dimorphism and phenology.</title>
        <authorList>
            <person name="Derks M.F."/>
            <person name="Smit S."/>
            <person name="Salis L."/>
            <person name="Schijlen E."/>
            <person name="Bossers A."/>
            <person name="Mateman C."/>
            <person name="Pijl A.S."/>
            <person name="de Ridder D."/>
            <person name="Groenen M.A."/>
            <person name="Visser M.E."/>
            <person name="Megens H.J."/>
        </authorList>
    </citation>
    <scope>NUCLEOTIDE SEQUENCE [LARGE SCALE GENOMIC DNA]</scope>
    <source>
        <strain evidence="3">WM2013NL</strain>
        <tissue evidence="3">Head and thorax</tissue>
    </source>
</reference>
<dbReference type="Gene3D" id="3.90.70.130">
    <property type="match status" value="1"/>
</dbReference>
<protein>
    <recommendedName>
        <fullName evidence="2">UFSP1/2/DUB catalytic domain-containing protein</fullName>
    </recommendedName>
</protein>
<evidence type="ECO:0000313" key="4">
    <source>
        <dbReference type="Proteomes" id="UP000037510"/>
    </source>
</evidence>
<dbReference type="Pfam" id="PF07910">
    <property type="entry name" value="Peptidase_C78"/>
    <property type="match status" value="1"/>
</dbReference>
<dbReference type="InterPro" id="IPR012462">
    <property type="entry name" value="UFSP1/2_DUB_cat"/>
</dbReference>
<keyword evidence="4" id="KW-1185">Reference proteome</keyword>
<organism evidence="3 4">
    <name type="scientific">Operophtera brumata</name>
    <name type="common">Winter moth</name>
    <name type="synonym">Phalaena brumata</name>
    <dbReference type="NCBI Taxonomy" id="104452"/>
    <lineage>
        <taxon>Eukaryota</taxon>
        <taxon>Metazoa</taxon>
        <taxon>Ecdysozoa</taxon>
        <taxon>Arthropoda</taxon>
        <taxon>Hexapoda</taxon>
        <taxon>Insecta</taxon>
        <taxon>Pterygota</taxon>
        <taxon>Neoptera</taxon>
        <taxon>Endopterygota</taxon>
        <taxon>Lepidoptera</taxon>
        <taxon>Glossata</taxon>
        <taxon>Ditrysia</taxon>
        <taxon>Geometroidea</taxon>
        <taxon>Geometridae</taxon>
        <taxon>Larentiinae</taxon>
        <taxon>Operophtera</taxon>
    </lineage>
</organism>
<evidence type="ECO:0000256" key="1">
    <source>
        <dbReference type="ARBA" id="ARBA00022801"/>
    </source>
</evidence>
<comment type="caution">
    <text evidence="3">The sequence shown here is derived from an EMBL/GenBank/DDBJ whole genome shotgun (WGS) entry which is preliminary data.</text>
</comment>